<comment type="caution">
    <text evidence="2">The sequence shown here is derived from an EMBL/GenBank/DDBJ whole genome shotgun (WGS) entry which is preliminary data.</text>
</comment>
<evidence type="ECO:0000313" key="2">
    <source>
        <dbReference type="EMBL" id="KAL2797627.1"/>
    </source>
</evidence>
<sequence>MDEEKVGSREVGGRPGQKERERARGVRCEQSRQVVDRSRWSTRGDRFVVTVRRSCPVSVLADKKRGALPGSTEGSKRTVQAQRTARATTTSPMEGAPVIS</sequence>
<name>A0ABR4GF73_9EURO</name>
<reference evidence="2 3" key="1">
    <citation type="submission" date="2024-07" db="EMBL/GenBank/DDBJ databases">
        <title>Section-level genome sequencing and comparative genomics of Aspergillus sections Usti and Cavernicolus.</title>
        <authorList>
            <consortium name="Lawrence Berkeley National Laboratory"/>
            <person name="Nybo J.L."/>
            <person name="Vesth T.C."/>
            <person name="Theobald S."/>
            <person name="Frisvad J.C."/>
            <person name="Larsen T.O."/>
            <person name="Kjaerboelling I."/>
            <person name="Rothschild-Mancinelli K."/>
            <person name="Lyhne E.K."/>
            <person name="Kogle M.E."/>
            <person name="Barry K."/>
            <person name="Clum A."/>
            <person name="Na H."/>
            <person name="Ledsgaard L."/>
            <person name="Lin J."/>
            <person name="Lipzen A."/>
            <person name="Kuo A."/>
            <person name="Riley R."/>
            <person name="Mondo S."/>
            <person name="Labutti K."/>
            <person name="Haridas S."/>
            <person name="Pangalinan J."/>
            <person name="Salamov A.A."/>
            <person name="Simmons B.A."/>
            <person name="Magnuson J.K."/>
            <person name="Chen J."/>
            <person name="Drula E."/>
            <person name="Henrissat B."/>
            <person name="Wiebenga A."/>
            <person name="Lubbers R.J."/>
            <person name="Gomes A.C."/>
            <person name="Makela M.R."/>
            <person name="Stajich J."/>
            <person name="Grigoriev I.V."/>
            <person name="Mortensen U.H."/>
            <person name="De Vries R.P."/>
            <person name="Baker S.E."/>
            <person name="Andersen M.R."/>
        </authorList>
    </citation>
    <scope>NUCLEOTIDE SEQUENCE [LARGE SCALE GENOMIC DNA]</scope>
    <source>
        <strain evidence="2 3">CBS 209.92</strain>
    </source>
</reference>
<dbReference type="Proteomes" id="UP001610563">
    <property type="component" value="Unassembled WGS sequence"/>
</dbReference>
<feature type="compositionally biased region" description="Low complexity" evidence="1">
    <location>
        <begin position="77"/>
        <end position="90"/>
    </location>
</feature>
<feature type="region of interest" description="Disordered" evidence="1">
    <location>
        <begin position="63"/>
        <end position="100"/>
    </location>
</feature>
<feature type="non-terminal residue" evidence="2">
    <location>
        <position position="100"/>
    </location>
</feature>
<organism evidence="2 3">
    <name type="scientific">Aspergillus keveii</name>
    <dbReference type="NCBI Taxonomy" id="714993"/>
    <lineage>
        <taxon>Eukaryota</taxon>
        <taxon>Fungi</taxon>
        <taxon>Dikarya</taxon>
        <taxon>Ascomycota</taxon>
        <taxon>Pezizomycotina</taxon>
        <taxon>Eurotiomycetes</taxon>
        <taxon>Eurotiomycetidae</taxon>
        <taxon>Eurotiales</taxon>
        <taxon>Aspergillaceae</taxon>
        <taxon>Aspergillus</taxon>
        <taxon>Aspergillus subgen. Nidulantes</taxon>
    </lineage>
</organism>
<evidence type="ECO:0000313" key="3">
    <source>
        <dbReference type="Proteomes" id="UP001610563"/>
    </source>
</evidence>
<protein>
    <submittedName>
        <fullName evidence="2">Uncharacterized protein</fullName>
    </submittedName>
</protein>
<dbReference type="EMBL" id="JBFTWV010000018">
    <property type="protein sequence ID" value="KAL2797627.1"/>
    <property type="molecule type" value="Genomic_DNA"/>
</dbReference>
<keyword evidence="3" id="KW-1185">Reference proteome</keyword>
<proteinExistence type="predicted"/>
<gene>
    <name evidence="2" type="ORF">BJX66DRAFT_297622</name>
</gene>
<feature type="region of interest" description="Disordered" evidence="1">
    <location>
        <begin position="1"/>
        <end position="27"/>
    </location>
</feature>
<evidence type="ECO:0000256" key="1">
    <source>
        <dbReference type="SAM" id="MobiDB-lite"/>
    </source>
</evidence>
<accession>A0ABR4GF73</accession>